<dbReference type="EMBL" id="BRYA01001090">
    <property type="protein sequence ID" value="GMI38734.1"/>
    <property type="molecule type" value="Genomic_DNA"/>
</dbReference>
<keyword evidence="6" id="KW-0520">NAD</keyword>
<dbReference type="OrthoDB" id="38045at2759"/>
<evidence type="ECO:0000256" key="6">
    <source>
        <dbReference type="ARBA" id="ARBA00023027"/>
    </source>
</evidence>
<name>A0A9W7GAQ1_9STRA</name>
<comment type="similarity">
    <text evidence="1">Belongs to the carotenoid/retinoid oxidoreductase family. CrtISO subfamily.</text>
</comment>
<organism evidence="7 8">
    <name type="scientific">Triparma columacea</name>
    <dbReference type="NCBI Taxonomy" id="722753"/>
    <lineage>
        <taxon>Eukaryota</taxon>
        <taxon>Sar</taxon>
        <taxon>Stramenopiles</taxon>
        <taxon>Ochrophyta</taxon>
        <taxon>Bolidophyceae</taxon>
        <taxon>Parmales</taxon>
        <taxon>Triparmaceae</taxon>
        <taxon>Triparma</taxon>
    </lineage>
</organism>
<evidence type="ECO:0000256" key="5">
    <source>
        <dbReference type="ARBA" id="ARBA00022857"/>
    </source>
</evidence>
<proteinExistence type="inferred from homology"/>
<keyword evidence="4" id="KW-0274">FAD</keyword>
<keyword evidence="8" id="KW-1185">Reference proteome</keyword>
<evidence type="ECO:0000313" key="7">
    <source>
        <dbReference type="EMBL" id="GMI38734.1"/>
    </source>
</evidence>
<evidence type="ECO:0000256" key="4">
    <source>
        <dbReference type="ARBA" id="ARBA00022827"/>
    </source>
</evidence>
<dbReference type="PANTHER" id="PTHR46091">
    <property type="entry name" value="BLR7054 PROTEIN"/>
    <property type="match status" value="1"/>
</dbReference>
<accession>A0A9W7GAQ1</accession>
<sequence>MDQQKNLLAASAAGAAAAVALGIWVCAPRRPYLSSKTSASHFTHLPHTEDYPVADETWKPPHMKHNIYTERKTKDLPVFDVVIVGSGLGGLTVGSLLCRRGYKVCVLEQHDQAGGCLHTFEEKGYEFDVGLHYIGGNVGNKWSPLRKAFDAVTGGRVEWCRMEEPYDRAVCTGEYGEKEIFEFYGDYGKTRDGLIEKLKGEENAEKSIRNFFASLDRSTMRLGGWLFVKILSPFLRRVLTPILTLPARGVMNSTTTDFMSYLGVRSTKVHGVLTYLFGDYGLGPHESAWGVHAAVTGHWKGGAFYPYGGSSALAMGACEVLRMNGGKVFVKARVKEILVEGGRAKGVVMEKGGVIKGKIVVSDAGARNTYLKLLSPESLEHVKDKEFLAALKADDEKDLAVNKSGLAPSCTLLNLFCGLDDSAANLGVPAGNAWVVPGWDHKSNFEKFSEEGLECELPVTFIGSNSAKDHSYEKRFGKNRGSIMVLAPVEYKWFEKWEKGRVHARGDDYDVLKEKWTKAILRKLYQLYPQLEGHITYMDLGTPLSNNHYLGVNKGEVYGLTHSLERTWKHKDALSAQTDIKGLYLTGQDLMSAGVSAALMGGIMTTAAISKWAILSHVHNLV</sequence>
<dbReference type="InterPro" id="IPR036188">
    <property type="entry name" value="FAD/NAD-bd_sf"/>
</dbReference>
<evidence type="ECO:0008006" key="9">
    <source>
        <dbReference type="Google" id="ProtNLM"/>
    </source>
</evidence>
<dbReference type="PANTHER" id="PTHR46091:SF3">
    <property type="entry name" value="AMINE OXIDASE DOMAIN-CONTAINING PROTEIN"/>
    <property type="match status" value="1"/>
</dbReference>
<dbReference type="Proteomes" id="UP001165065">
    <property type="component" value="Unassembled WGS sequence"/>
</dbReference>
<dbReference type="Pfam" id="PF13450">
    <property type="entry name" value="NAD_binding_8"/>
    <property type="match status" value="1"/>
</dbReference>
<evidence type="ECO:0000256" key="1">
    <source>
        <dbReference type="ARBA" id="ARBA00005855"/>
    </source>
</evidence>
<evidence type="ECO:0000256" key="3">
    <source>
        <dbReference type="ARBA" id="ARBA00022729"/>
    </source>
</evidence>
<keyword evidence="2" id="KW-0285">Flavoprotein</keyword>
<dbReference type="Gene3D" id="3.50.50.60">
    <property type="entry name" value="FAD/NAD(P)-binding domain"/>
    <property type="match status" value="2"/>
</dbReference>
<keyword evidence="5" id="KW-0521">NADP</keyword>
<dbReference type="InterPro" id="IPR052206">
    <property type="entry name" value="Retinol_saturase"/>
</dbReference>
<dbReference type="SUPFAM" id="SSF51905">
    <property type="entry name" value="FAD/NAD(P)-binding domain"/>
    <property type="match status" value="1"/>
</dbReference>
<reference evidence="8" key="1">
    <citation type="journal article" date="2023" name="Commun. Biol.">
        <title>Genome analysis of Parmales, the sister group of diatoms, reveals the evolutionary specialization of diatoms from phago-mixotrophs to photoautotrophs.</title>
        <authorList>
            <person name="Ban H."/>
            <person name="Sato S."/>
            <person name="Yoshikawa S."/>
            <person name="Yamada K."/>
            <person name="Nakamura Y."/>
            <person name="Ichinomiya M."/>
            <person name="Sato N."/>
            <person name="Blanc-Mathieu R."/>
            <person name="Endo H."/>
            <person name="Kuwata A."/>
            <person name="Ogata H."/>
        </authorList>
    </citation>
    <scope>NUCLEOTIDE SEQUENCE [LARGE SCALE GENOMIC DNA]</scope>
</reference>
<evidence type="ECO:0000256" key="2">
    <source>
        <dbReference type="ARBA" id="ARBA00022630"/>
    </source>
</evidence>
<protein>
    <recommendedName>
        <fullName evidence="9">All-trans-retinol 13,14-reductase</fullName>
    </recommendedName>
</protein>
<gene>
    <name evidence="7" type="ORF">TrCOL_g1532</name>
</gene>
<evidence type="ECO:0000313" key="8">
    <source>
        <dbReference type="Proteomes" id="UP001165065"/>
    </source>
</evidence>
<dbReference type="AlphaFoldDB" id="A0A9W7GAQ1"/>
<comment type="caution">
    <text evidence="7">The sequence shown here is derived from an EMBL/GenBank/DDBJ whole genome shotgun (WGS) entry which is preliminary data.</text>
</comment>
<keyword evidence="3" id="KW-0732">Signal</keyword>